<keyword evidence="2" id="KW-1133">Transmembrane helix</keyword>
<name>A0A5P1EWS3_ASPOF</name>
<accession>A0A5P1EWS3</accession>
<sequence>MRAGGRRRGGPCERSRRGGGAFFRGEGGVGCLGPRSWGSAEAVAVEARGMAVDVGRRWEAKERDLEGNFRVWEEEEGGEEMRYIAEERVAAISFLSFFFVFFFWLRSGE</sequence>
<keyword evidence="4" id="KW-1185">Reference proteome</keyword>
<evidence type="ECO:0000256" key="1">
    <source>
        <dbReference type="SAM" id="MobiDB-lite"/>
    </source>
</evidence>
<evidence type="ECO:0000313" key="4">
    <source>
        <dbReference type="Proteomes" id="UP000243459"/>
    </source>
</evidence>
<protein>
    <submittedName>
        <fullName evidence="3">Uncharacterized protein</fullName>
    </submittedName>
</protein>
<dbReference type="Gramene" id="ONK68570">
    <property type="protein sequence ID" value="ONK68570"/>
    <property type="gene ID" value="A4U43_C05F13450"/>
</dbReference>
<keyword evidence="2" id="KW-0812">Transmembrane</keyword>
<gene>
    <name evidence="3" type="ORF">A4U43_C05F13450</name>
</gene>
<evidence type="ECO:0000256" key="2">
    <source>
        <dbReference type="SAM" id="Phobius"/>
    </source>
</evidence>
<dbReference type="Proteomes" id="UP000243459">
    <property type="component" value="Chromosome 5"/>
</dbReference>
<organism evidence="3 4">
    <name type="scientific">Asparagus officinalis</name>
    <name type="common">Garden asparagus</name>
    <dbReference type="NCBI Taxonomy" id="4686"/>
    <lineage>
        <taxon>Eukaryota</taxon>
        <taxon>Viridiplantae</taxon>
        <taxon>Streptophyta</taxon>
        <taxon>Embryophyta</taxon>
        <taxon>Tracheophyta</taxon>
        <taxon>Spermatophyta</taxon>
        <taxon>Magnoliopsida</taxon>
        <taxon>Liliopsida</taxon>
        <taxon>Asparagales</taxon>
        <taxon>Asparagaceae</taxon>
        <taxon>Asparagoideae</taxon>
        <taxon>Asparagus</taxon>
    </lineage>
</organism>
<keyword evidence="2" id="KW-0472">Membrane</keyword>
<feature type="region of interest" description="Disordered" evidence="1">
    <location>
        <begin position="1"/>
        <end position="27"/>
    </location>
</feature>
<feature type="compositionally biased region" description="Gly residues" evidence="1">
    <location>
        <begin position="18"/>
        <end position="27"/>
    </location>
</feature>
<dbReference type="EMBL" id="CM007385">
    <property type="protein sequence ID" value="ONK68570.1"/>
    <property type="molecule type" value="Genomic_DNA"/>
</dbReference>
<dbReference type="AlphaFoldDB" id="A0A5P1EWS3"/>
<evidence type="ECO:0000313" key="3">
    <source>
        <dbReference type="EMBL" id="ONK68570.1"/>
    </source>
</evidence>
<reference evidence="4" key="1">
    <citation type="journal article" date="2017" name="Nat. Commun.">
        <title>The asparagus genome sheds light on the origin and evolution of a young Y chromosome.</title>
        <authorList>
            <person name="Harkess A."/>
            <person name="Zhou J."/>
            <person name="Xu C."/>
            <person name="Bowers J.E."/>
            <person name="Van der Hulst R."/>
            <person name="Ayyampalayam S."/>
            <person name="Mercati F."/>
            <person name="Riccardi P."/>
            <person name="McKain M.R."/>
            <person name="Kakrana A."/>
            <person name="Tang H."/>
            <person name="Ray J."/>
            <person name="Groenendijk J."/>
            <person name="Arikit S."/>
            <person name="Mathioni S.M."/>
            <person name="Nakano M."/>
            <person name="Shan H."/>
            <person name="Telgmann-Rauber A."/>
            <person name="Kanno A."/>
            <person name="Yue Z."/>
            <person name="Chen H."/>
            <person name="Li W."/>
            <person name="Chen Y."/>
            <person name="Xu X."/>
            <person name="Zhang Y."/>
            <person name="Luo S."/>
            <person name="Chen H."/>
            <person name="Gao J."/>
            <person name="Mao Z."/>
            <person name="Pires J.C."/>
            <person name="Luo M."/>
            <person name="Kudrna D."/>
            <person name="Wing R.A."/>
            <person name="Meyers B.C."/>
            <person name="Yi K."/>
            <person name="Kong H."/>
            <person name="Lavrijsen P."/>
            <person name="Sunseri F."/>
            <person name="Falavigna A."/>
            <person name="Ye Y."/>
            <person name="Leebens-Mack J.H."/>
            <person name="Chen G."/>
        </authorList>
    </citation>
    <scope>NUCLEOTIDE SEQUENCE [LARGE SCALE GENOMIC DNA]</scope>
    <source>
        <strain evidence="4">cv. DH0086</strain>
    </source>
</reference>
<proteinExistence type="predicted"/>
<feature type="transmembrane region" description="Helical" evidence="2">
    <location>
        <begin position="89"/>
        <end position="105"/>
    </location>
</feature>